<name>A0ABN3F940_9ACTN</name>
<dbReference type="PANTHER" id="PTHR14969:SF62">
    <property type="entry name" value="DECAPRENYLPHOSPHORYL-5-PHOSPHORIBOSE PHOSPHATASE RV3807C-RELATED"/>
    <property type="match status" value="1"/>
</dbReference>
<keyword evidence="10" id="KW-1185">Reference proteome</keyword>
<dbReference type="PANTHER" id="PTHR14969">
    <property type="entry name" value="SPHINGOSINE-1-PHOSPHATE PHOSPHOHYDROLASE"/>
    <property type="match status" value="1"/>
</dbReference>
<evidence type="ECO:0000256" key="5">
    <source>
        <dbReference type="ARBA" id="ARBA00022989"/>
    </source>
</evidence>
<evidence type="ECO:0000256" key="2">
    <source>
        <dbReference type="ARBA" id="ARBA00022475"/>
    </source>
</evidence>
<dbReference type="SMART" id="SM00014">
    <property type="entry name" value="acidPPc"/>
    <property type="match status" value="1"/>
</dbReference>
<keyword evidence="6 7" id="KW-0472">Membrane</keyword>
<evidence type="ECO:0000256" key="7">
    <source>
        <dbReference type="SAM" id="Phobius"/>
    </source>
</evidence>
<dbReference type="Pfam" id="PF01569">
    <property type="entry name" value="PAP2"/>
    <property type="match status" value="1"/>
</dbReference>
<feature type="transmembrane region" description="Helical" evidence="7">
    <location>
        <begin position="159"/>
        <end position="176"/>
    </location>
</feature>
<dbReference type="EMBL" id="BAAASX010000002">
    <property type="protein sequence ID" value="GAA2323511.1"/>
    <property type="molecule type" value="Genomic_DNA"/>
</dbReference>
<accession>A0ABN3F940</accession>
<evidence type="ECO:0000313" key="10">
    <source>
        <dbReference type="Proteomes" id="UP001501584"/>
    </source>
</evidence>
<comment type="caution">
    <text evidence="9">The sequence shown here is derived from an EMBL/GenBank/DDBJ whole genome shotgun (WGS) entry which is preliminary data.</text>
</comment>
<organism evidence="9 10">
    <name type="scientific">Glycomyces rutgersensis</name>
    <dbReference type="NCBI Taxonomy" id="58115"/>
    <lineage>
        <taxon>Bacteria</taxon>
        <taxon>Bacillati</taxon>
        <taxon>Actinomycetota</taxon>
        <taxon>Actinomycetes</taxon>
        <taxon>Glycomycetales</taxon>
        <taxon>Glycomycetaceae</taxon>
        <taxon>Glycomyces</taxon>
    </lineage>
</organism>
<proteinExistence type="predicted"/>
<keyword evidence="5 7" id="KW-1133">Transmembrane helix</keyword>
<reference evidence="9 10" key="1">
    <citation type="journal article" date="2019" name="Int. J. Syst. Evol. Microbiol.">
        <title>The Global Catalogue of Microorganisms (GCM) 10K type strain sequencing project: providing services to taxonomists for standard genome sequencing and annotation.</title>
        <authorList>
            <consortium name="The Broad Institute Genomics Platform"/>
            <consortium name="The Broad Institute Genome Sequencing Center for Infectious Disease"/>
            <person name="Wu L."/>
            <person name="Ma J."/>
        </authorList>
    </citation>
    <scope>NUCLEOTIDE SEQUENCE [LARGE SCALE GENOMIC DNA]</scope>
    <source>
        <strain evidence="9 10">JCM 6238</strain>
    </source>
</reference>
<feature type="transmembrane region" description="Helical" evidence="7">
    <location>
        <begin position="182"/>
        <end position="203"/>
    </location>
</feature>
<gene>
    <name evidence="9" type="ORF">GCM10010403_12000</name>
</gene>
<dbReference type="InterPro" id="IPR036938">
    <property type="entry name" value="PAP2/HPO_sf"/>
</dbReference>
<keyword evidence="2" id="KW-1003">Cell membrane</keyword>
<evidence type="ECO:0000256" key="4">
    <source>
        <dbReference type="ARBA" id="ARBA00022801"/>
    </source>
</evidence>
<keyword evidence="3 7" id="KW-0812">Transmembrane</keyword>
<feature type="transmembrane region" description="Helical" evidence="7">
    <location>
        <begin position="93"/>
        <end position="114"/>
    </location>
</feature>
<feature type="transmembrane region" description="Helical" evidence="7">
    <location>
        <begin position="134"/>
        <end position="152"/>
    </location>
</feature>
<comment type="subcellular location">
    <subcellularLocation>
        <location evidence="1">Cell membrane</location>
        <topology evidence="1">Multi-pass membrane protein</topology>
    </subcellularLocation>
</comment>
<evidence type="ECO:0000313" key="9">
    <source>
        <dbReference type="EMBL" id="GAA2323511.1"/>
    </source>
</evidence>
<dbReference type="SUPFAM" id="SSF48317">
    <property type="entry name" value="Acid phosphatase/Vanadium-dependent haloperoxidase"/>
    <property type="match status" value="1"/>
</dbReference>
<evidence type="ECO:0000256" key="1">
    <source>
        <dbReference type="ARBA" id="ARBA00004651"/>
    </source>
</evidence>
<dbReference type="Proteomes" id="UP001501584">
    <property type="component" value="Unassembled WGS sequence"/>
</dbReference>
<keyword evidence="4" id="KW-0378">Hydrolase</keyword>
<feature type="transmembrane region" description="Helical" evidence="7">
    <location>
        <begin position="64"/>
        <end position="86"/>
    </location>
</feature>
<sequence length="236" mass="25340">MTPNGFPRSRLLLILSIAVPLAVVGDALWVRSDPTAPPWQGLDDWWNGLVGGPTDGLLWHVAEFFNLLGGTLGLALGAACVVALLVVRRWRSAVYACAVLAATKVATDIAKYIGERPRPADIMVDTGSWAFPSGHASRMAAIVVVIGVLVVPARHLRRWWPFAVVLTFAMMAARNWQHAHWLTDVIAGAAVGASVAVFMWWALSPLLDRERALREGTALEAAGAAGAQGHGRERLS</sequence>
<protein>
    <recommendedName>
        <fullName evidence="8">Phosphatidic acid phosphatase type 2/haloperoxidase domain-containing protein</fullName>
    </recommendedName>
</protein>
<evidence type="ECO:0000256" key="3">
    <source>
        <dbReference type="ARBA" id="ARBA00022692"/>
    </source>
</evidence>
<dbReference type="Gene3D" id="1.20.144.10">
    <property type="entry name" value="Phosphatidic acid phosphatase type 2/haloperoxidase"/>
    <property type="match status" value="1"/>
</dbReference>
<evidence type="ECO:0000259" key="8">
    <source>
        <dbReference type="SMART" id="SM00014"/>
    </source>
</evidence>
<dbReference type="RefSeq" id="WP_310285668.1">
    <property type="nucleotide sequence ID" value="NZ_BAAASX010000002.1"/>
</dbReference>
<evidence type="ECO:0000256" key="6">
    <source>
        <dbReference type="ARBA" id="ARBA00023136"/>
    </source>
</evidence>
<feature type="domain" description="Phosphatidic acid phosphatase type 2/haloperoxidase" evidence="8">
    <location>
        <begin position="93"/>
        <end position="200"/>
    </location>
</feature>
<dbReference type="InterPro" id="IPR000326">
    <property type="entry name" value="PAP2/HPO"/>
</dbReference>